<dbReference type="EMBL" id="MN739619">
    <property type="protein sequence ID" value="QHT16298.1"/>
    <property type="molecule type" value="Genomic_DNA"/>
</dbReference>
<proteinExistence type="predicted"/>
<dbReference type="AlphaFoldDB" id="A0A6C0DH90"/>
<accession>A0A6C0DH90</accession>
<reference evidence="1" key="1">
    <citation type="journal article" date="2020" name="Nature">
        <title>Giant virus diversity and host interactions through global metagenomics.</title>
        <authorList>
            <person name="Schulz F."/>
            <person name="Roux S."/>
            <person name="Paez-Espino D."/>
            <person name="Jungbluth S."/>
            <person name="Walsh D.A."/>
            <person name="Denef V.J."/>
            <person name="McMahon K.D."/>
            <person name="Konstantinidis K.T."/>
            <person name="Eloe-Fadrosh E.A."/>
            <person name="Kyrpides N.C."/>
            <person name="Woyke T."/>
        </authorList>
    </citation>
    <scope>NUCLEOTIDE SEQUENCE</scope>
    <source>
        <strain evidence="1">GVMAG-M-3300023174-182</strain>
    </source>
</reference>
<sequence>MDLTINVEDYLENKKIKVDPITFQKMNLIYNALDEGWCIKKKNSSYIFTKKHENKKEILEEAYLLKFMKTNLDMSKIIND</sequence>
<name>A0A6C0DH90_9ZZZZ</name>
<organism evidence="1">
    <name type="scientific">viral metagenome</name>
    <dbReference type="NCBI Taxonomy" id="1070528"/>
    <lineage>
        <taxon>unclassified sequences</taxon>
        <taxon>metagenomes</taxon>
        <taxon>organismal metagenomes</taxon>
    </lineage>
</organism>
<evidence type="ECO:0000313" key="1">
    <source>
        <dbReference type="EMBL" id="QHT16298.1"/>
    </source>
</evidence>
<protein>
    <submittedName>
        <fullName evidence="1">Uncharacterized protein</fullName>
    </submittedName>
</protein>